<dbReference type="Proteomes" id="UP001596139">
    <property type="component" value="Unassembled WGS sequence"/>
</dbReference>
<evidence type="ECO:0000313" key="2">
    <source>
        <dbReference type="EMBL" id="MFC6062751.1"/>
    </source>
</evidence>
<name>A0ABW1MG36_9ACTN</name>
<reference evidence="3" key="1">
    <citation type="journal article" date="2019" name="Int. J. Syst. Evol. Microbiol.">
        <title>The Global Catalogue of Microorganisms (GCM) 10K type strain sequencing project: providing services to taxonomists for standard genome sequencing and annotation.</title>
        <authorList>
            <consortium name="The Broad Institute Genomics Platform"/>
            <consortium name="The Broad Institute Genome Sequencing Center for Infectious Disease"/>
            <person name="Wu L."/>
            <person name="Ma J."/>
        </authorList>
    </citation>
    <scope>NUCLEOTIDE SEQUENCE [LARGE SCALE GENOMIC DNA]</scope>
    <source>
        <strain evidence="3">CGMCC 1.15180</strain>
    </source>
</reference>
<dbReference type="EMBL" id="JBHSPX010000003">
    <property type="protein sequence ID" value="MFC6062751.1"/>
    <property type="molecule type" value="Genomic_DNA"/>
</dbReference>
<dbReference type="InterPro" id="IPR007278">
    <property type="entry name" value="DUF397"/>
</dbReference>
<keyword evidence="3" id="KW-1185">Reference proteome</keyword>
<feature type="domain" description="DUF397" evidence="1">
    <location>
        <begin position="2"/>
        <end position="52"/>
    </location>
</feature>
<sequence>MNWFKSSYSGDQGECIEVAVAPSIVHVRDSKDITRPGVTASPDSWSAFIHLIRADSKALAVEAWSTRS</sequence>
<evidence type="ECO:0000313" key="3">
    <source>
        <dbReference type="Proteomes" id="UP001596139"/>
    </source>
</evidence>
<accession>A0ABW1MG36</accession>
<evidence type="ECO:0000259" key="1">
    <source>
        <dbReference type="Pfam" id="PF04149"/>
    </source>
</evidence>
<gene>
    <name evidence="2" type="ORF">ACFP4F_09320</name>
</gene>
<organism evidence="2 3">
    <name type="scientific">Streptomyces ochraceiscleroticus</name>
    <dbReference type="NCBI Taxonomy" id="47761"/>
    <lineage>
        <taxon>Bacteria</taxon>
        <taxon>Bacillati</taxon>
        <taxon>Actinomycetota</taxon>
        <taxon>Actinomycetes</taxon>
        <taxon>Kitasatosporales</taxon>
        <taxon>Streptomycetaceae</taxon>
        <taxon>Streptomyces</taxon>
    </lineage>
</organism>
<dbReference type="Pfam" id="PF04149">
    <property type="entry name" value="DUF397"/>
    <property type="match status" value="1"/>
</dbReference>
<proteinExistence type="predicted"/>
<protein>
    <submittedName>
        <fullName evidence="2">DUF397 domain-containing protein</fullName>
    </submittedName>
</protein>
<dbReference type="RefSeq" id="WP_037800332.1">
    <property type="nucleotide sequence ID" value="NZ_JBHSPX010000003.1"/>
</dbReference>
<comment type="caution">
    <text evidence="2">The sequence shown here is derived from an EMBL/GenBank/DDBJ whole genome shotgun (WGS) entry which is preliminary data.</text>
</comment>